<sequence>QTCILYCWETWMKTDGIAPWTTLIQSENKISKNSQLEGKAEKRQQMRQAGQRLIFKWTAFFGRESGFRGQQHHSLGITSVKMNSYFFSQAEKKSGFGKLVCNSSIAGVQKPTVKRLVSSKSTHY</sequence>
<name>A0ABN8S7B5_9CNID</name>
<dbReference type="EMBL" id="CALNXK010000524">
    <property type="protein sequence ID" value="CAH3187130.1"/>
    <property type="molecule type" value="Genomic_DNA"/>
</dbReference>
<organism evidence="1 2">
    <name type="scientific">Porites lobata</name>
    <dbReference type="NCBI Taxonomy" id="104759"/>
    <lineage>
        <taxon>Eukaryota</taxon>
        <taxon>Metazoa</taxon>
        <taxon>Cnidaria</taxon>
        <taxon>Anthozoa</taxon>
        <taxon>Hexacorallia</taxon>
        <taxon>Scleractinia</taxon>
        <taxon>Fungiina</taxon>
        <taxon>Poritidae</taxon>
        <taxon>Porites</taxon>
    </lineage>
</organism>
<accession>A0ABN8S7B5</accession>
<protein>
    <submittedName>
        <fullName evidence="1">Uncharacterized protein</fullName>
    </submittedName>
</protein>
<gene>
    <name evidence="1" type="ORF">PLOB_00036852</name>
</gene>
<evidence type="ECO:0000313" key="1">
    <source>
        <dbReference type="EMBL" id="CAH3187130.1"/>
    </source>
</evidence>
<comment type="caution">
    <text evidence="1">The sequence shown here is derived from an EMBL/GenBank/DDBJ whole genome shotgun (WGS) entry which is preliminary data.</text>
</comment>
<evidence type="ECO:0000313" key="2">
    <source>
        <dbReference type="Proteomes" id="UP001159405"/>
    </source>
</evidence>
<reference evidence="1 2" key="1">
    <citation type="submission" date="2022-05" db="EMBL/GenBank/DDBJ databases">
        <authorList>
            <consortium name="Genoscope - CEA"/>
            <person name="William W."/>
        </authorList>
    </citation>
    <scope>NUCLEOTIDE SEQUENCE [LARGE SCALE GENOMIC DNA]</scope>
</reference>
<feature type="non-terminal residue" evidence="1">
    <location>
        <position position="1"/>
    </location>
</feature>
<proteinExistence type="predicted"/>
<keyword evidence="2" id="KW-1185">Reference proteome</keyword>
<dbReference type="Proteomes" id="UP001159405">
    <property type="component" value="Unassembled WGS sequence"/>
</dbReference>